<reference evidence="1 2" key="1">
    <citation type="submission" date="2019-07" db="EMBL/GenBank/DDBJ databases">
        <title>Genome sequence of Weissella cibaria GK1.</title>
        <authorList>
            <person name="Choi H.-J."/>
        </authorList>
    </citation>
    <scope>NUCLEOTIDE SEQUENCE [LARGE SCALE GENOMIC DNA]</scope>
    <source>
        <strain evidence="1 2">GK1</strain>
    </source>
</reference>
<evidence type="ECO:0000313" key="2">
    <source>
        <dbReference type="Proteomes" id="UP000320012"/>
    </source>
</evidence>
<gene>
    <name evidence="1" type="ORF">FO435_07020</name>
</gene>
<comment type="caution">
    <text evidence="1">The sequence shown here is derived from an EMBL/GenBank/DDBJ whole genome shotgun (WGS) entry which is preliminary data.</text>
</comment>
<name>A0A9Q8JI80_9LACO</name>
<protein>
    <submittedName>
        <fullName evidence="1">Uncharacterized protein</fullName>
    </submittedName>
</protein>
<dbReference type="AlphaFoldDB" id="A0A9Q8JI80"/>
<proteinExistence type="predicted"/>
<evidence type="ECO:0000313" key="1">
    <source>
        <dbReference type="EMBL" id="TVV27646.1"/>
    </source>
</evidence>
<dbReference type="RefSeq" id="WP_145464087.1">
    <property type="nucleotide sequence ID" value="NZ_CP041193.1"/>
</dbReference>
<accession>A0A9Q8JI80</accession>
<dbReference type="Proteomes" id="UP000320012">
    <property type="component" value="Unassembled WGS sequence"/>
</dbReference>
<organism evidence="1 2">
    <name type="scientific">Weissella cibaria</name>
    <dbReference type="NCBI Taxonomy" id="137591"/>
    <lineage>
        <taxon>Bacteria</taxon>
        <taxon>Bacillati</taxon>
        <taxon>Bacillota</taxon>
        <taxon>Bacilli</taxon>
        <taxon>Lactobacillales</taxon>
        <taxon>Lactobacillaceae</taxon>
        <taxon>Weissella</taxon>
    </lineage>
</organism>
<sequence length="150" mass="17507">MIRRRNMMDFFEDNGLFQDKPDYSDEVAAEVDEQMKVLIADYLTSEVWQEKPLVAKDKDAENILEATGEMLYIYHREVPGQWTEDAMADVLTYYFQAKVIMAKRLFSKISKVTAGFVQFYGTKVAKSPDTMIETIKDSHDLIRENAKMWQ</sequence>
<dbReference type="EMBL" id="VNHC01000002">
    <property type="protein sequence ID" value="TVV27646.1"/>
    <property type="molecule type" value="Genomic_DNA"/>
</dbReference>